<organism evidence="1 2">
    <name type="scientific">Artemisia annua</name>
    <name type="common">Sweet wormwood</name>
    <dbReference type="NCBI Taxonomy" id="35608"/>
    <lineage>
        <taxon>Eukaryota</taxon>
        <taxon>Viridiplantae</taxon>
        <taxon>Streptophyta</taxon>
        <taxon>Embryophyta</taxon>
        <taxon>Tracheophyta</taxon>
        <taxon>Spermatophyta</taxon>
        <taxon>Magnoliopsida</taxon>
        <taxon>eudicotyledons</taxon>
        <taxon>Gunneridae</taxon>
        <taxon>Pentapetalae</taxon>
        <taxon>asterids</taxon>
        <taxon>campanulids</taxon>
        <taxon>Asterales</taxon>
        <taxon>Asteraceae</taxon>
        <taxon>Asteroideae</taxon>
        <taxon>Anthemideae</taxon>
        <taxon>Artemisiinae</taxon>
        <taxon>Artemisia</taxon>
    </lineage>
</organism>
<evidence type="ECO:0000313" key="2">
    <source>
        <dbReference type="Proteomes" id="UP000245207"/>
    </source>
</evidence>
<proteinExistence type="predicted"/>
<accession>A0A2U1PWL5</accession>
<reference evidence="1 2" key="1">
    <citation type="journal article" date="2018" name="Mol. Plant">
        <title>The genome of Artemisia annua provides insight into the evolution of Asteraceae family and artemisinin biosynthesis.</title>
        <authorList>
            <person name="Shen Q."/>
            <person name="Zhang L."/>
            <person name="Liao Z."/>
            <person name="Wang S."/>
            <person name="Yan T."/>
            <person name="Shi P."/>
            <person name="Liu M."/>
            <person name="Fu X."/>
            <person name="Pan Q."/>
            <person name="Wang Y."/>
            <person name="Lv Z."/>
            <person name="Lu X."/>
            <person name="Zhang F."/>
            <person name="Jiang W."/>
            <person name="Ma Y."/>
            <person name="Chen M."/>
            <person name="Hao X."/>
            <person name="Li L."/>
            <person name="Tang Y."/>
            <person name="Lv G."/>
            <person name="Zhou Y."/>
            <person name="Sun X."/>
            <person name="Brodelius P.E."/>
            <person name="Rose J.K.C."/>
            <person name="Tang K."/>
        </authorList>
    </citation>
    <scope>NUCLEOTIDE SEQUENCE [LARGE SCALE GENOMIC DNA]</scope>
    <source>
        <strain evidence="2">cv. Huhao1</strain>
        <tissue evidence="1">Leaf</tissue>
    </source>
</reference>
<gene>
    <name evidence="1" type="ORF">CTI12_AA102280</name>
</gene>
<name>A0A2U1PWL5_ARTAN</name>
<dbReference type="EMBL" id="PKPP01000653">
    <property type="protein sequence ID" value="PWA90135.1"/>
    <property type="molecule type" value="Genomic_DNA"/>
</dbReference>
<dbReference type="Proteomes" id="UP000245207">
    <property type="component" value="Unassembled WGS sequence"/>
</dbReference>
<sequence>MFLHAPELQWESRLNEYIEMTRSKVLPLGASRDIVCVGKCLEIVRFNTRSILGGKSRIRTIDVGLLWMSSTKRLGASVDEFRYANRLVMFKALPVGNPQCSQLPSMKSI</sequence>
<dbReference type="AlphaFoldDB" id="A0A2U1PWL5"/>
<comment type="caution">
    <text evidence="1">The sequence shown here is derived from an EMBL/GenBank/DDBJ whole genome shotgun (WGS) entry which is preliminary data.</text>
</comment>
<keyword evidence="2" id="KW-1185">Reference proteome</keyword>
<evidence type="ECO:0000313" key="1">
    <source>
        <dbReference type="EMBL" id="PWA90135.1"/>
    </source>
</evidence>
<protein>
    <submittedName>
        <fullName evidence="1">Uncharacterized protein</fullName>
    </submittedName>
</protein>